<dbReference type="KEGG" id="mis:MICPUN_60460"/>
<dbReference type="Proteomes" id="UP000002009">
    <property type="component" value="Chromosome 8"/>
</dbReference>
<sequence>MARAPWVREPGVAVDSATNKRKRRKITSRRQFVLLAQDIGERRAAATADPLLSPADEFATQQELARELVDVSREYTNEPMGFTPIDIGDNEWGPEGLLRAFSVLAGHFETLELCLFGVLRALRDNAGGFDLKSRVWGLVKTALGPANFGSLVIFNVVCFSATYNIGRKIVAHLPHEVSKELNALQVAALNTLGTPTNFAGFGKAVSLAGDRGIAQVGHAHLLPARRCRSWRTRGGSAAAAQLAGVASCAGVETWTKKEIPEKGKAAKNRTLWNDDKLKVHRKKCVHLSMFTQARWVRIVLCRPEWLEGFQHLVTFLGGAPDAADKLRAALVKEMGSEWDEAYAIKIEAYRRDWLKRHGLYGTEWSATRRRWFRRHMQKWGRFGRNVDPVTLEKRLEAAREHLSKWGYCRGSEWTDKELADQKLKAAANLNLHGYGRGSEWTDKELADQKLEAAANLRENSKKGSDAQVAARQARGAFPTTEHVGVSWNNTKDKWDAGFHLRGVDGKKRTHVNCGTFARDDVNQAAAAIATKRTALGLPPAGTGEKVSDELIRAATKMVEKTKRKRPACPKSGCTGVVWCNREKKWIAKVPARHGGHLGYFKDVKKAIAAVEARHEQEGLPPAKKKRTAL</sequence>
<gene>
    <name evidence="1" type="ORF">MICPUN_60460</name>
</gene>
<reference evidence="1 2" key="1">
    <citation type="journal article" date="2009" name="Science">
        <title>Green evolution and dynamic adaptations revealed by genomes of the marine picoeukaryotes Micromonas.</title>
        <authorList>
            <person name="Worden A.Z."/>
            <person name="Lee J.H."/>
            <person name="Mock T."/>
            <person name="Rouze P."/>
            <person name="Simmons M.P."/>
            <person name="Aerts A.L."/>
            <person name="Allen A.E."/>
            <person name="Cuvelier M.L."/>
            <person name="Derelle E."/>
            <person name="Everett M.V."/>
            <person name="Foulon E."/>
            <person name="Grimwood J."/>
            <person name="Gundlach H."/>
            <person name="Henrissat B."/>
            <person name="Napoli C."/>
            <person name="McDonald S.M."/>
            <person name="Parker M.S."/>
            <person name="Rombauts S."/>
            <person name="Salamov A."/>
            <person name="Von Dassow P."/>
            <person name="Badger J.H."/>
            <person name="Coutinho P.M."/>
            <person name="Demir E."/>
            <person name="Dubchak I."/>
            <person name="Gentemann C."/>
            <person name="Eikrem W."/>
            <person name="Gready J.E."/>
            <person name="John U."/>
            <person name="Lanier W."/>
            <person name="Lindquist E.A."/>
            <person name="Lucas S."/>
            <person name="Mayer K.F."/>
            <person name="Moreau H."/>
            <person name="Not F."/>
            <person name="Otillar R."/>
            <person name="Panaud O."/>
            <person name="Pangilinan J."/>
            <person name="Paulsen I."/>
            <person name="Piegu B."/>
            <person name="Poliakov A."/>
            <person name="Robbens S."/>
            <person name="Schmutz J."/>
            <person name="Toulza E."/>
            <person name="Wyss T."/>
            <person name="Zelensky A."/>
            <person name="Zhou K."/>
            <person name="Armbrust E.V."/>
            <person name="Bhattacharya D."/>
            <person name="Goodenough U.W."/>
            <person name="Van de Peer Y."/>
            <person name="Grigoriev I.V."/>
        </authorList>
    </citation>
    <scope>NUCLEOTIDE SEQUENCE [LARGE SCALE GENOMIC DNA]</scope>
    <source>
        <strain evidence="2">RCC299 / NOUM17</strain>
    </source>
</reference>
<proteinExistence type="predicted"/>
<dbReference type="AlphaFoldDB" id="C1FFB8"/>
<protein>
    <submittedName>
        <fullName evidence="1">Uncharacterized protein</fullName>
    </submittedName>
</protein>
<dbReference type="InParanoid" id="C1FFB8"/>
<dbReference type="GeneID" id="8245718"/>
<evidence type="ECO:0000313" key="1">
    <source>
        <dbReference type="EMBL" id="ACO69057.1"/>
    </source>
</evidence>
<dbReference type="EMBL" id="CP001575">
    <property type="protein sequence ID" value="ACO69057.1"/>
    <property type="molecule type" value="Genomic_DNA"/>
</dbReference>
<evidence type="ECO:0000313" key="2">
    <source>
        <dbReference type="Proteomes" id="UP000002009"/>
    </source>
</evidence>
<dbReference type="RefSeq" id="XP_002507799.1">
    <property type="nucleotide sequence ID" value="XM_002507753.1"/>
</dbReference>
<organism evidence="1 2">
    <name type="scientific">Micromonas commoda (strain RCC299 / NOUM17 / CCMP2709)</name>
    <name type="common">Picoplanktonic green alga</name>
    <dbReference type="NCBI Taxonomy" id="296587"/>
    <lineage>
        <taxon>Eukaryota</taxon>
        <taxon>Viridiplantae</taxon>
        <taxon>Chlorophyta</taxon>
        <taxon>Mamiellophyceae</taxon>
        <taxon>Mamiellales</taxon>
        <taxon>Mamiellaceae</taxon>
        <taxon>Micromonas</taxon>
    </lineage>
</organism>
<keyword evidence="2" id="KW-1185">Reference proteome</keyword>
<accession>C1FFB8</accession>
<name>C1FFB8_MICCC</name>